<reference evidence="1 2" key="1">
    <citation type="submission" date="2015-12" db="EMBL/GenBank/DDBJ databases">
        <title>Intraspecies pangenome expansion in the marine bacterium Alteromonas.</title>
        <authorList>
            <person name="Lopez-Perez M."/>
            <person name="Rodriguez-Valera F."/>
        </authorList>
    </citation>
    <scope>NUCLEOTIDE SEQUENCE [LARGE SCALE GENOMIC DNA]</scope>
    <source>
        <strain evidence="1 2">LMG 21861</strain>
    </source>
</reference>
<evidence type="ECO:0000313" key="2">
    <source>
        <dbReference type="Proteomes" id="UP000056750"/>
    </source>
</evidence>
<gene>
    <name evidence="1" type="ORF">AVL57_03840</name>
</gene>
<dbReference type="Proteomes" id="UP000056750">
    <property type="component" value="Chromosome"/>
</dbReference>
<protein>
    <submittedName>
        <fullName evidence="1">Uncharacterized protein</fullName>
    </submittedName>
</protein>
<sequence>MLSIAEQNKEVHVKSYCQSWLRLLSLQKFNEAQKLLDCPNSYGEIWTEAKLKFAVQEYYNNTSPVTFQNEDLSKCFPEYLETESGNLIFGFYLPSNSEITDLTVEFEFIPQGNGFYAATINDVHVL</sequence>
<name>A0ABN4LQJ2_9ALTE</name>
<proteinExistence type="predicted"/>
<keyword evidence="2" id="KW-1185">Reference proteome</keyword>
<accession>A0ABN4LQJ2</accession>
<dbReference type="EMBL" id="CP013926">
    <property type="protein sequence ID" value="AMJ76269.1"/>
    <property type="molecule type" value="Genomic_DNA"/>
</dbReference>
<evidence type="ECO:0000313" key="1">
    <source>
        <dbReference type="EMBL" id="AMJ76269.1"/>
    </source>
</evidence>
<organism evidence="1 2">
    <name type="scientific">Alteromonas stellipolaris</name>
    <dbReference type="NCBI Taxonomy" id="233316"/>
    <lineage>
        <taxon>Bacteria</taxon>
        <taxon>Pseudomonadati</taxon>
        <taxon>Pseudomonadota</taxon>
        <taxon>Gammaproteobacteria</taxon>
        <taxon>Alteromonadales</taxon>
        <taxon>Alteromonadaceae</taxon>
        <taxon>Alteromonas/Salinimonas group</taxon>
        <taxon>Alteromonas</taxon>
    </lineage>
</organism>